<organism evidence="1">
    <name type="scientific">bioreactor metagenome</name>
    <dbReference type="NCBI Taxonomy" id="1076179"/>
    <lineage>
        <taxon>unclassified sequences</taxon>
        <taxon>metagenomes</taxon>
        <taxon>ecological metagenomes</taxon>
    </lineage>
</organism>
<evidence type="ECO:0000313" key="1">
    <source>
        <dbReference type="EMBL" id="MPM83130.1"/>
    </source>
</evidence>
<proteinExistence type="predicted"/>
<gene>
    <name evidence="1" type="ORF">SDC9_130193</name>
</gene>
<sequence>MHAAGHEIVPRAFRRALGKNRGFDFHKVLLVKVFPRDERDLMPHEQVLLHAGTAKVEIAVLKSQQFVCTAIVADVERRRFALAQNLEFADDDFQLTGRHVCVDHVAGAENEFALDRKHEFRTDCAGAIEIFLAQNRGIEHHLHQPRAVTQLHKHQCAEVAPNVCPAHQGNFFTCVRFGKICAVVCSLPAA</sequence>
<comment type="caution">
    <text evidence="1">The sequence shown here is derived from an EMBL/GenBank/DDBJ whole genome shotgun (WGS) entry which is preliminary data.</text>
</comment>
<accession>A0A645D0T5</accession>
<protein>
    <submittedName>
        <fullName evidence="1">Uncharacterized protein</fullName>
    </submittedName>
</protein>
<name>A0A645D0T5_9ZZZZ</name>
<reference evidence="1" key="1">
    <citation type="submission" date="2019-08" db="EMBL/GenBank/DDBJ databases">
        <authorList>
            <person name="Kucharzyk K."/>
            <person name="Murdoch R.W."/>
            <person name="Higgins S."/>
            <person name="Loffler F."/>
        </authorList>
    </citation>
    <scope>NUCLEOTIDE SEQUENCE</scope>
</reference>
<dbReference type="AlphaFoldDB" id="A0A645D0T5"/>
<dbReference type="EMBL" id="VSSQ01032007">
    <property type="protein sequence ID" value="MPM83130.1"/>
    <property type="molecule type" value="Genomic_DNA"/>
</dbReference>